<dbReference type="PaxDb" id="3218-PP1S4_275V6.1"/>
<accession>A0A2K1J9R4</accession>
<organism evidence="1">
    <name type="scientific">Physcomitrium patens</name>
    <name type="common">Spreading-leaved earth moss</name>
    <name type="synonym">Physcomitrella patens</name>
    <dbReference type="NCBI Taxonomy" id="3218"/>
    <lineage>
        <taxon>Eukaryota</taxon>
        <taxon>Viridiplantae</taxon>
        <taxon>Streptophyta</taxon>
        <taxon>Embryophyta</taxon>
        <taxon>Bryophyta</taxon>
        <taxon>Bryophytina</taxon>
        <taxon>Bryopsida</taxon>
        <taxon>Funariidae</taxon>
        <taxon>Funariales</taxon>
        <taxon>Funariaceae</taxon>
        <taxon>Physcomitrium</taxon>
    </lineage>
</organism>
<proteinExistence type="predicted"/>
<reference evidence="1 3" key="2">
    <citation type="journal article" date="2018" name="Plant J.">
        <title>The Physcomitrella patens chromosome-scale assembly reveals moss genome structure and evolution.</title>
        <authorList>
            <person name="Lang D."/>
            <person name="Ullrich K.K."/>
            <person name="Murat F."/>
            <person name="Fuchs J."/>
            <person name="Jenkins J."/>
            <person name="Haas F.B."/>
            <person name="Piednoel M."/>
            <person name="Gundlach H."/>
            <person name="Van Bel M."/>
            <person name="Meyberg R."/>
            <person name="Vives C."/>
            <person name="Morata J."/>
            <person name="Symeonidi A."/>
            <person name="Hiss M."/>
            <person name="Muchero W."/>
            <person name="Kamisugi Y."/>
            <person name="Saleh O."/>
            <person name="Blanc G."/>
            <person name="Decker E.L."/>
            <person name="van Gessel N."/>
            <person name="Grimwood J."/>
            <person name="Hayes R.D."/>
            <person name="Graham S.W."/>
            <person name="Gunter L.E."/>
            <person name="McDaniel S.F."/>
            <person name="Hoernstein S.N.W."/>
            <person name="Larsson A."/>
            <person name="Li F.W."/>
            <person name="Perroud P.F."/>
            <person name="Phillips J."/>
            <person name="Ranjan P."/>
            <person name="Rokshar D.S."/>
            <person name="Rothfels C.J."/>
            <person name="Schneider L."/>
            <person name="Shu S."/>
            <person name="Stevenson D.W."/>
            <person name="Thummler F."/>
            <person name="Tillich M."/>
            <person name="Villarreal Aguilar J.C."/>
            <person name="Widiez T."/>
            <person name="Wong G.K."/>
            <person name="Wymore A."/>
            <person name="Zhang Y."/>
            <person name="Zimmer A.D."/>
            <person name="Quatrano R.S."/>
            <person name="Mayer K.F.X."/>
            <person name="Goodstein D."/>
            <person name="Casacuberta J.M."/>
            <person name="Vandepoele K."/>
            <person name="Reski R."/>
            <person name="Cuming A.C."/>
            <person name="Tuskan G.A."/>
            <person name="Maumus F."/>
            <person name="Salse J."/>
            <person name="Schmutz J."/>
            <person name="Rensing S.A."/>
        </authorList>
    </citation>
    <scope>NUCLEOTIDE SEQUENCE [LARGE SCALE GENOMIC DNA]</scope>
    <source>
        <strain evidence="2 3">cv. Gransden 2004</strain>
    </source>
</reference>
<evidence type="ECO:0000313" key="1">
    <source>
        <dbReference type="EMBL" id="PNR38266.1"/>
    </source>
</evidence>
<dbReference type="InParanoid" id="A0A2K1J9R4"/>
<sequence>MKGCFLRERPPFEVRGGRALRSQGNSGYATDSVLGVALRGVQLARWSYLRDEGEILMEKEMSENSVIATLTFLLLYLTQYWLPEKSC</sequence>
<dbReference type="Gramene" id="Pp3c16_23190V3.1">
    <property type="protein sequence ID" value="PAC:32983673.CDS.1"/>
    <property type="gene ID" value="Pp3c16_23190"/>
</dbReference>
<dbReference type="AlphaFoldDB" id="A0A2K1J9R4"/>
<keyword evidence="3" id="KW-1185">Reference proteome</keyword>
<protein>
    <submittedName>
        <fullName evidence="1 2">Uncharacterized protein</fullName>
    </submittedName>
</protein>
<gene>
    <name evidence="1" type="ORF">PHYPA_021377</name>
</gene>
<dbReference type="Gramene" id="Pp3c16_23190V3.3">
    <property type="protein sequence ID" value="PAC:32983674.CDS.1"/>
    <property type="gene ID" value="Pp3c16_23190"/>
</dbReference>
<dbReference type="EMBL" id="ABEU02000016">
    <property type="protein sequence ID" value="PNR38266.1"/>
    <property type="molecule type" value="Genomic_DNA"/>
</dbReference>
<reference evidence="2" key="3">
    <citation type="submission" date="2020-12" db="UniProtKB">
        <authorList>
            <consortium name="EnsemblPlants"/>
        </authorList>
    </citation>
    <scope>IDENTIFICATION</scope>
</reference>
<dbReference type="EnsemblPlants" id="Pp3c16_23190V3.1">
    <property type="protein sequence ID" value="PAC:32983673.CDS.1"/>
    <property type="gene ID" value="Pp3c16_23190"/>
</dbReference>
<name>A0A2K1J9R4_PHYPA</name>
<dbReference type="Proteomes" id="UP000006727">
    <property type="component" value="Chromosome 16"/>
</dbReference>
<evidence type="ECO:0000313" key="2">
    <source>
        <dbReference type="EnsemblPlants" id="PAC:32983673.CDS.1"/>
    </source>
</evidence>
<evidence type="ECO:0000313" key="3">
    <source>
        <dbReference type="Proteomes" id="UP000006727"/>
    </source>
</evidence>
<dbReference type="EnsemblPlants" id="Pp3c16_23190V3.3">
    <property type="protein sequence ID" value="PAC:32983674.CDS.1"/>
    <property type="gene ID" value="Pp3c16_23190"/>
</dbReference>
<reference evidence="1 3" key="1">
    <citation type="journal article" date="2008" name="Science">
        <title>The Physcomitrella genome reveals evolutionary insights into the conquest of land by plants.</title>
        <authorList>
            <person name="Rensing S."/>
            <person name="Lang D."/>
            <person name="Zimmer A."/>
            <person name="Terry A."/>
            <person name="Salamov A."/>
            <person name="Shapiro H."/>
            <person name="Nishiyama T."/>
            <person name="Perroud P.-F."/>
            <person name="Lindquist E."/>
            <person name="Kamisugi Y."/>
            <person name="Tanahashi T."/>
            <person name="Sakakibara K."/>
            <person name="Fujita T."/>
            <person name="Oishi K."/>
            <person name="Shin-I T."/>
            <person name="Kuroki Y."/>
            <person name="Toyoda A."/>
            <person name="Suzuki Y."/>
            <person name="Hashimoto A."/>
            <person name="Yamaguchi K."/>
            <person name="Sugano A."/>
            <person name="Kohara Y."/>
            <person name="Fujiyama A."/>
            <person name="Anterola A."/>
            <person name="Aoki S."/>
            <person name="Ashton N."/>
            <person name="Barbazuk W.B."/>
            <person name="Barker E."/>
            <person name="Bennetzen J."/>
            <person name="Bezanilla M."/>
            <person name="Blankenship R."/>
            <person name="Cho S.H."/>
            <person name="Dutcher S."/>
            <person name="Estelle M."/>
            <person name="Fawcett J.A."/>
            <person name="Gundlach H."/>
            <person name="Hanada K."/>
            <person name="Heyl A."/>
            <person name="Hicks K.A."/>
            <person name="Hugh J."/>
            <person name="Lohr M."/>
            <person name="Mayer K."/>
            <person name="Melkozernov A."/>
            <person name="Murata T."/>
            <person name="Nelson D."/>
            <person name="Pils B."/>
            <person name="Prigge M."/>
            <person name="Reiss B."/>
            <person name="Renner T."/>
            <person name="Rombauts S."/>
            <person name="Rushton P."/>
            <person name="Sanderfoot A."/>
            <person name="Schween G."/>
            <person name="Shiu S.-H."/>
            <person name="Stueber K."/>
            <person name="Theodoulou F.L."/>
            <person name="Tu H."/>
            <person name="Van de Peer Y."/>
            <person name="Verrier P.J."/>
            <person name="Waters E."/>
            <person name="Wood A."/>
            <person name="Yang L."/>
            <person name="Cove D."/>
            <person name="Cuming A."/>
            <person name="Hasebe M."/>
            <person name="Lucas S."/>
            <person name="Mishler D.B."/>
            <person name="Reski R."/>
            <person name="Grigoriev I."/>
            <person name="Quatrano R.S."/>
            <person name="Boore J.L."/>
        </authorList>
    </citation>
    <scope>NUCLEOTIDE SEQUENCE [LARGE SCALE GENOMIC DNA]</scope>
    <source>
        <strain evidence="2 3">cv. Gransden 2004</strain>
    </source>
</reference>